<dbReference type="OrthoDB" id="3298582at2"/>
<gene>
    <name evidence="2" type="ORF">AFR_01085</name>
</gene>
<keyword evidence="3" id="KW-1185">Reference proteome</keyword>
<feature type="region of interest" description="Disordered" evidence="1">
    <location>
        <begin position="1"/>
        <end position="66"/>
    </location>
</feature>
<organism evidence="2 3">
    <name type="scientific">Actinoplanes friuliensis DSM 7358</name>
    <dbReference type="NCBI Taxonomy" id="1246995"/>
    <lineage>
        <taxon>Bacteria</taxon>
        <taxon>Bacillati</taxon>
        <taxon>Actinomycetota</taxon>
        <taxon>Actinomycetes</taxon>
        <taxon>Micromonosporales</taxon>
        <taxon>Micromonosporaceae</taxon>
        <taxon>Actinoplanes</taxon>
    </lineage>
</organism>
<reference evidence="2 3" key="1">
    <citation type="journal article" date="2014" name="J. Biotechnol.">
        <title>Complete genome sequence of the actinobacterium Actinoplanes friuliensis HAG 010964, producer of the lipopeptide antibiotic friulimycin.</title>
        <authorList>
            <person name="Ruckert C."/>
            <person name="Szczepanowski R."/>
            <person name="Albersmeier A."/>
            <person name="Goesmann A."/>
            <person name="Fischer N."/>
            <person name="Steinkamper A."/>
            <person name="Puhler A."/>
            <person name="Biener R."/>
            <person name="Schwartz D."/>
            <person name="Kalinowski J."/>
        </authorList>
    </citation>
    <scope>NUCLEOTIDE SEQUENCE [LARGE SCALE GENOMIC DNA]</scope>
    <source>
        <strain evidence="2 3">DSM 7358</strain>
    </source>
</reference>
<dbReference type="RefSeq" id="WP_023357449.1">
    <property type="nucleotide sequence ID" value="NC_022657.1"/>
</dbReference>
<feature type="compositionally biased region" description="Basic and acidic residues" evidence="1">
    <location>
        <begin position="14"/>
        <end position="66"/>
    </location>
</feature>
<protein>
    <submittedName>
        <fullName evidence="2">Uncharacterized protein</fullName>
    </submittedName>
</protein>
<dbReference type="HOGENOM" id="CLU_2821351_0_0_11"/>
<evidence type="ECO:0000313" key="3">
    <source>
        <dbReference type="Proteomes" id="UP000017746"/>
    </source>
</evidence>
<evidence type="ECO:0000256" key="1">
    <source>
        <dbReference type="SAM" id="MobiDB-lite"/>
    </source>
</evidence>
<dbReference type="EMBL" id="CP006272">
    <property type="protein sequence ID" value="AGZ38506.1"/>
    <property type="molecule type" value="Genomic_DNA"/>
</dbReference>
<dbReference type="STRING" id="1246995.AFR_01085"/>
<name>U5VS61_9ACTN</name>
<proteinExistence type="predicted"/>
<dbReference type="Proteomes" id="UP000017746">
    <property type="component" value="Chromosome"/>
</dbReference>
<dbReference type="AlphaFoldDB" id="U5VS61"/>
<dbReference type="PATRIC" id="fig|1246995.3.peg.216"/>
<evidence type="ECO:0000313" key="2">
    <source>
        <dbReference type="EMBL" id="AGZ38506.1"/>
    </source>
</evidence>
<sequence>MTSKAQDPRTTAETMHETAEALERSEDILHRSADNSPDEATRHRLHELGHAVTREAKDIERRADAL</sequence>
<accession>U5VS61</accession>
<dbReference type="KEGG" id="afs:AFR_01085"/>